<keyword evidence="2" id="KW-0732">Signal</keyword>
<organism evidence="3">
    <name type="scientific">Rosa rugosa</name>
    <name type="common">Rugosa rose</name>
    <dbReference type="NCBI Taxonomy" id="74645"/>
    <lineage>
        <taxon>Eukaryota</taxon>
        <taxon>Viridiplantae</taxon>
        <taxon>Streptophyta</taxon>
        <taxon>Embryophyta</taxon>
        <taxon>Tracheophyta</taxon>
        <taxon>Spermatophyta</taxon>
        <taxon>Magnoliopsida</taxon>
        <taxon>eudicotyledons</taxon>
        <taxon>Gunneridae</taxon>
        <taxon>Pentapetalae</taxon>
        <taxon>rosids</taxon>
        <taxon>fabids</taxon>
        <taxon>Rosales</taxon>
        <taxon>Rosaceae</taxon>
        <taxon>Rosoideae</taxon>
        <taxon>Rosoideae incertae sedis</taxon>
        <taxon>Rosa</taxon>
    </lineage>
</organism>
<name>J7FWT1_ROSRU</name>
<feature type="signal peptide" evidence="2">
    <location>
        <begin position="1"/>
        <end position="18"/>
    </location>
</feature>
<accession>J7FWT1</accession>
<keyword evidence="1" id="KW-0812">Transmembrane</keyword>
<proteinExistence type="predicted"/>
<reference evidence="3" key="2">
    <citation type="submission" date="2012-03" db="EMBL/GenBank/DDBJ databases">
        <authorList>
            <person name="Ayana D.T."/>
            <person name="Kaufmann H."/>
            <person name="Biber A."/>
            <person name="Debener T."/>
        </authorList>
    </citation>
    <scope>NUCLEOTIDE SEQUENCE</scope>
    <source>
        <tissue evidence="3">Leaf</tissue>
    </source>
</reference>
<evidence type="ECO:0000256" key="1">
    <source>
        <dbReference type="SAM" id="Phobius"/>
    </source>
</evidence>
<keyword evidence="1" id="KW-0472">Membrane</keyword>
<dbReference type="AlphaFoldDB" id="J7FWT1"/>
<evidence type="ECO:0000256" key="2">
    <source>
        <dbReference type="SAM" id="SignalP"/>
    </source>
</evidence>
<dbReference type="EMBL" id="JQ791545">
    <property type="protein sequence ID" value="AFP55593.1"/>
    <property type="molecule type" value="Genomic_DNA"/>
</dbReference>
<evidence type="ECO:0000313" key="3">
    <source>
        <dbReference type="EMBL" id="AFP55593.1"/>
    </source>
</evidence>
<reference evidence="3" key="1">
    <citation type="journal article" date="2012" name="BMC Genomics">
        <title>Evolution of the Rdr1 TNL-cluster in roses and other Rosaceous species.</title>
        <authorList>
            <person name="Terefe-Ayana D."/>
            <person name="Kaufmann H."/>
            <person name="Linde M."/>
            <person name="Debener T."/>
        </authorList>
    </citation>
    <scope>NUCLEOTIDE SEQUENCE</scope>
    <source>
        <tissue evidence="3">Leaf</tissue>
    </source>
</reference>
<keyword evidence="1" id="KW-1133">Transmembrane helix</keyword>
<feature type="chain" id="PRO_5003792220" evidence="2">
    <location>
        <begin position="19"/>
        <end position="199"/>
    </location>
</feature>
<feature type="transmembrane region" description="Helical" evidence="1">
    <location>
        <begin position="98"/>
        <end position="116"/>
    </location>
</feature>
<sequence length="199" mass="22971">MVMMMVVVLLIVDRRLLLINQALNGEELLHVARDSDRTVVVETVLLLGFLQQLNEERVVDVNHRNHKPLLLLALAHYHRHTPFWDVHRFLLQKVKTQMILVAVVVVVVVHLVTAAADEPHFFKKVRNHPRLDNLFETENNKTIRKLKLKELGCLCYKKTEKGQGSEAEIASLKMVRAESVRDLGILLMINYDQQPTYIS</sequence>
<protein>
    <submittedName>
        <fullName evidence="3">Uncharacterized protein</fullName>
    </submittedName>
</protein>